<proteinExistence type="inferred from homology"/>
<keyword evidence="6" id="KW-0503">Monooxygenase</keyword>
<keyword evidence="4" id="KW-0547">Nucleotide-binding</keyword>
<dbReference type="InterPro" id="IPR037069">
    <property type="entry name" value="AcylCoA_DH/ox_N_sf"/>
</dbReference>
<evidence type="ECO:0000256" key="1">
    <source>
        <dbReference type="ARBA" id="ARBA00004496"/>
    </source>
</evidence>
<evidence type="ECO:0000259" key="14">
    <source>
        <dbReference type="Pfam" id="PF02770"/>
    </source>
</evidence>
<evidence type="ECO:0000256" key="9">
    <source>
        <dbReference type="ARBA" id="ARBA00034328"/>
    </source>
</evidence>
<evidence type="ECO:0000256" key="7">
    <source>
        <dbReference type="ARBA" id="ARBA00034307"/>
    </source>
</evidence>
<comment type="similarity">
    <text evidence="8">Belongs to the DszC flavin monooxygenase family.</text>
</comment>
<name>A0A098BJH8_9NOCA</name>
<dbReference type="InterPro" id="IPR013786">
    <property type="entry name" value="AcylCoA_DH/ox_N"/>
</dbReference>
<dbReference type="GO" id="GO:0004497">
    <property type="term" value="F:monooxygenase activity"/>
    <property type="evidence" value="ECO:0007669"/>
    <property type="project" value="UniProtKB-KW"/>
</dbReference>
<organism evidence="17 18">
    <name type="scientific">Rhodococcus ruber</name>
    <dbReference type="NCBI Taxonomy" id="1830"/>
    <lineage>
        <taxon>Bacteria</taxon>
        <taxon>Bacillati</taxon>
        <taxon>Actinomycetota</taxon>
        <taxon>Actinomycetes</taxon>
        <taxon>Mycobacteriales</taxon>
        <taxon>Nocardiaceae</taxon>
        <taxon>Rhodococcus</taxon>
    </lineage>
</organism>
<dbReference type="OrthoDB" id="2986495at2"/>
<dbReference type="GO" id="GO:0050660">
    <property type="term" value="F:flavin adenine dinucleotide binding"/>
    <property type="evidence" value="ECO:0007669"/>
    <property type="project" value="InterPro"/>
</dbReference>
<comment type="catalytic activity">
    <reaction evidence="12">
        <text>dibenzothiophene 5-oxide + FMNH2 + O2 = dibenzothiophene 5,5-dioxide + FMN + H2O + H(+)</text>
        <dbReference type="Rhea" id="RHEA:49080"/>
        <dbReference type="ChEBI" id="CHEBI:15377"/>
        <dbReference type="ChEBI" id="CHEBI:15378"/>
        <dbReference type="ChEBI" id="CHEBI:15379"/>
        <dbReference type="ChEBI" id="CHEBI:23683"/>
        <dbReference type="ChEBI" id="CHEBI:57618"/>
        <dbReference type="ChEBI" id="CHEBI:58210"/>
        <dbReference type="ChEBI" id="CHEBI:90356"/>
    </reaction>
</comment>
<feature type="domain" description="Acyl-CoA dehydrogenase C-terminal" evidence="16">
    <location>
        <begin position="248"/>
        <end position="364"/>
    </location>
</feature>
<sequence length="392" mass="41657">MTTVDITQYPRSRPREELVAGADELGRRIAPYARAHDRDGTFVAEAYEILRSEGRLALAVPRELGGGGATVRDVATVQRTLAHHCAATALASAMHHHVVLAAAWRYRHGAPGADRMLRRVAEEALVLVSTGGADQTHPRGSARKVPGGYRVDGRKVFCSQAPAGDVLATMFPFDDPDEGRIVLNMMIPMNTDGVRVHDNWDSLGMRGTGSHDVELTDVFVPDAAVVARRPYGVIDPPFQLVLSVAMPVVAAVYLGVAETAHAHATALVAGTARANDPTVRRQLGVAATRLQVASWALDGALDTVGDDPVPSMSTVAAVMTAKAEIARTAIEVCDLALDVAGGRGFYRSSPLEQCYRDVRGVKFHPLTPEETLLLAGTQAIGSVDATAIPRSA</sequence>
<dbReference type="SUPFAM" id="SSF47203">
    <property type="entry name" value="Acyl-CoA dehydrogenase C-terminal domain-like"/>
    <property type="match status" value="1"/>
</dbReference>
<dbReference type="InterPro" id="IPR006091">
    <property type="entry name" value="Acyl-CoA_Oxase/DH_mid-dom"/>
</dbReference>
<dbReference type="GO" id="GO:0003995">
    <property type="term" value="F:acyl-CoA dehydrogenase activity"/>
    <property type="evidence" value="ECO:0007669"/>
    <property type="project" value="TreeGrafter"/>
</dbReference>
<dbReference type="Pfam" id="PF02770">
    <property type="entry name" value="Acyl-CoA_dh_M"/>
    <property type="match status" value="1"/>
</dbReference>
<keyword evidence="5" id="KW-0560">Oxidoreductase</keyword>
<comment type="catalytic activity">
    <reaction evidence="11">
        <text>dibenzothiophene + FMNH2 + O2 = dibenzothiophene 5-oxide + FMN + H2O + H(+)</text>
        <dbReference type="Rhea" id="RHEA:49076"/>
        <dbReference type="ChEBI" id="CHEBI:15377"/>
        <dbReference type="ChEBI" id="CHEBI:15378"/>
        <dbReference type="ChEBI" id="CHEBI:15379"/>
        <dbReference type="ChEBI" id="CHEBI:23681"/>
        <dbReference type="ChEBI" id="CHEBI:23683"/>
        <dbReference type="ChEBI" id="CHEBI:57618"/>
        <dbReference type="ChEBI" id="CHEBI:58210"/>
    </reaction>
</comment>
<accession>A0A098BJH8</accession>
<feature type="domain" description="Acyl-CoA oxidase/dehydrogenase middle" evidence="14">
    <location>
        <begin position="131"/>
        <end position="218"/>
    </location>
</feature>
<dbReference type="Pfam" id="PF08028">
    <property type="entry name" value="Acyl-CoA_dh_2"/>
    <property type="match status" value="1"/>
</dbReference>
<dbReference type="eggNOG" id="COG1960">
    <property type="taxonomic scope" value="Bacteria"/>
</dbReference>
<comment type="pathway">
    <text evidence="7">Sulfur metabolism; dibenzothiophene degradation.</text>
</comment>
<evidence type="ECO:0000256" key="8">
    <source>
        <dbReference type="ARBA" id="ARBA00034317"/>
    </source>
</evidence>
<evidence type="ECO:0000256" key="11">
    <source>
        <dbReference type="ARBA" id="ARBA00047859"/>
    </source>
</evidence>
<evidence type="ECO:0000259" key="15">
    <source>
        <dbReference type="Pfam" id="PF02771"/>
    </source>
</evidence>
<dbReference type="SUPFAM" id="SSF56645">
    <property type="entry name" value="Acyl-CoA dehydrogenase NM domain-like"/>
    <property type="match status" value="1"/>
</dbReference>
<dbReference type="InterPro" id="IPR009100">
    <property type="entry name" value="AcylCoA_DH/oxidase_NM_dom_sf"/>
</dbReference>
<dbReference type="AlphaFoldDB" id="A0A098BJH8"/>
<evidence type="ECO:0000259" key="16">
    <source>
        <dbReference type="Pfam" id="PF08028"/>
    </source>
</evidence>
<dbReference type="Proteomes" id="UP000042997">
    <property type="component" value="Unassembled WGS sequence"/>
</dbReference>
<evidence type="ECO:0000256" key="3">
    <source>
        <dbReference type="ARBA" id="ARBA00022643"/>
    </source>
</evidence>
<dbReference type="GO" id="GO:0005737">
    <property type="term" value="C:cytoplasm"/>
    <property type="evidence" value="ECO:0007669"/>
    <property type="project" value="UniProtKB-SubCell"/>
</dbReference>
<dbReference type="EC" id="1.14.14.21" evidence="9"/>
<evidence type="ECO:0000256" key="10">
    <source>
        <dbReference type="ARBA" id="ARBA00034345"/>
    </source>
</evidence>
<dbReference type="InterPro" id="IPR046373">
    <property type="entry name" value="Acyl-CoA_Oxase/DH_mid-dom_sf"/>
</dbReference>
<keyword evidence="3" id="KW-0288">FMN</keyword>
<dbReference type="Gene3D" id="1.10.540.10">
    <property type="entry name" value="Acyl-CoA dehydrogenase/oxidase, N-terminal domain"/>
    <property type="match status" value="1"/>
</dbReference>
<dbReference type="InterPro" id="IPR013107">
    <property type="entry name" value="Acyl-CoA_DH_C"/>
</dbReference>
<evidence type="ECO:0000256" key="13">
    <source>
        <dbReference type="ARBA" id="ARBA00049456"/>
    </source>
</evidence>
<dbReference type="PANTHER" id="PTHR43884">
    <property type="entry name" value="ACYL-COA DEHYDROGENASE"/>
    <property type="match status" value="1"/>
</dbReference>
<evidence type="ECO:0000256" key="6">
    <source>
        <dbReference type="ARBA" id="ARBA00023033"/>
    </source>
</evidence>
<evidence type="ECO:0000256" key="4">
    <source>
        <dbReference type="ARBA" id="ARBA00022741"/>
    </source>
</evidence>
<evidence type="ECO:0000313" key="17">
    <source>
        <dbReference type="EMBL" id="CDZ87841.1"/>
    </source>
</evidence>
<protein>
    <recommendedName>
        <fullName evidence="10">Dibenzothiophene monooxygenase</fullName>
        <ecNumber evidence="9">1.14.14.21</ecNumber>
    </recommendedName>
</protein>
<keyword evidence="2" id="KW-0285">Flavoprotein</keyword>
<dbReference type="PANTHER" id="PTHR43884:SF12">
    <property type="entry name" value="ISOVALERYL-COA DEHYDROGENASE, MITOCHONDRIAL-RELATED"/>
    <property type="match status" value="1"/>
</dbReference>
<comment type="subcellular location">
    <subcellularLocation>
        <location evidence="1">Cytoplasm</location>
    </subcellularLocation>
</comment>
<comment type="catalytic activity">
    <reaction evidence="13">
        <text>dibenzothiophene + 2 FMNH2 + 2 O2 = dibenzothiophene 5,5-dioxide + 2 FMN + 2 H2O + 2 H(+)</text>
        <dbReference type="Rhea" id="RHEA:49072"/>
        <dbReference type="ChEBI" id="CHEBI:15377"/>
        <dbReference type="ChEBI" id="CHEBI:15378"/>
        <dbReference type="ChEBI" id="CHEBI:15379"/>
        <dbReference type="ChEBI" id="CHEBI:23681"/>
        <dbReference type="ChEBI" id="CHEBI:57618"/>
        <dbReference type="ChEBI" id="CHEBI:58210"/>
        <dbReference type="ChEBI" id="CHEBI:90356"/>
        <dbReference type="EC" id="1.14.14.21"/>
    </reaction>
</comment>
<feature type="domain" description="Acyl-CoA dehydrogenase/oxidase N-terminal" evidence="15">
    <location>
        <begin position="27"/>
        <end position="102"/>
    </location>
</feature>
<evidence type="ECO:0000256" key="5">
    <source>
        <dbReference type="ARBA" id="ARBA00023002"/>
    </source>
</evidence>
<dbReference type="Pfam" id="PF02771">
    <property type="entry name" value="Acyl-CoA_dh_N"/>
    <property type="match status" value="1"/>
</dbReference>
<dbReference type="EMBL" id="CCSD01000045">
    <property type="protein sequence ID" value="CDZ87841.1"/>
    <property type="molecule type" value="Genomic_DNA"/>
</dbReference>
<evidence type="ECO:0000256" key="2">
    <source>
        <dbReference type="ARBA" id="ARBA00022630"/>
    </source>
</evidence>
<dbReference type="RefSeq" id="WP_040270890.1">
    <property type="nucleotide sequence ID" value="NZ_CP129899.1"/>
</dbReference>
<evidence type="ECO:0000256" key="12">
    <source>
        <dbReference type="ARBA" id="ARBA00048445"/>
    </source>
</evidence>
<dbReference type="InterPro" id="IPR036250">
    <property type="entry name" value="AcylCo_DH-like_C"/>
</dbReference>
<dbReference type="Gene3D" id="2.40.110.10">
    <property type="entry name" value="Butyryl-CoA Dehydrogenase, subunit A, domain 2"/>
    <property type="match status" value="1"/>
</dbReference>
<reference evidence="17 18" key="1">
    <citation type="journal article" date="2014" name="Genome Announc.">
        <title>Draft Genome Sequence of Propane- and Butane-Oxidizing Actinobacterium Rhodococcus ruber IEGM 231.</title>
        <authorList>
            <person name="Ivshina I.B."/>
            <person name="Kuyukina M.S."/>
            <person name="Krivoruchko A.V."/>
            <person name="Barbe V."/>
            <person name="Fischer C."/>
        </authorList>
    </citation>
    <scope>NUCLEOTIDE SEQUENCE [LARGE SCALE GENOMIC DNA]</scope>
</reference>
<dbReference type="PIRSF" id="PIRSF016578">
    <property type="entry name" value="HsaA"/>
    <property type="match status" value="1"/>
</dbReference>
<evidence type="ECO:0000313" key="18">
    <source>
        <dbReference type="Proteomes" id="UP000042997"/>
    </source>
</evidence>
<gene>
    <name evidence="17" type="ORF">RHRU231_350058</name>
</gene>
<dbReference type="Gene3D" id="1.20.140.10">
    <property type="entry name" value="Butyryl-CoA Dehydrogenase, subunit A, domain 3"/>
    <property type="match status" value="1"/>
</dbReference>